<dbReference type="SUPFAM" id="SSF53448">
    <property type="entry name" value="Nucleotide-diphospho-sugar transferases"/>
    <property type="match status" value="1"/>
</dbReference>
<keyword evidence="2" id="KW-1185">Reference proteome</keyword>
<name>A0ABS8SF42_DATST</name>
<organism evidence="1 2">
    <name type="scientific">Datura stramonium</name>
    <name type="common">Jimsonweed</name>
    <name type="synonym">Common thornapple</name>
    <dbReference type="NCBI Taxonomy" id="4076"/>
    <lineage>
        <taxon>Eukaryota</taxon>
        <taxon>Viridiplantae</taxon>
        <taxon>Streptophyta</taxon>
        <taxon>Embryophyta</taxon>
        <taxon>Tracheophyta</taxon>
        <taxon>Spermatophyta</taxon>
        <taxon>Magnoliopsida</taxon>
        <taxon>eudicotyledons</taxon>
        <taxon>Gunneridae</taxon>
        <taxon>Pentapetalae</taxon>
        <taxon>asterids</taxon>
        <taxon>lamiids</taxon>
        <taxon>Solanales</taxon>
        <taxon>Solanaceae</taxon>
        <taxon>Solanoideae</taxon>
        <taxon>Datureae</taxon>
        <taxon>Datura</taxon>
    </lineage>
</organism>
<sequence length="156" mass="18044">MRCKSKRFHIRDGAFQTVNALQGHCLVSSGKVAIVLALAENKLLGTSYIPEPAGPHNNEEIDYLHIKALLDDLHRLLKMEDRPSVPLLLVCPAESVEYLKQLFIDRDYFSFDSEKVWFLEEEKLPVVSVSQEEENKHKILMKSPWEYSKTSWICRN</sequence>
<protein>
    <submittedName>
        <fullName evidence="1">Uncharacterized protein</fullName>
    </submittedName>
</protein>
<reference evidence="1 2" key="1">
    <citation type="journal article" date="2021" name="BMC Genomics">
        <title>Datura genome reveals duplications of psychoactive alkaloid biosynthetic genes and high mutation rate following tissue culture.</title>
        <authorList>
            <person name="Rajewski A."/>
            <person name="Carter-House D."/>
            <person name="Stajich J."/>
            <person name="Litt A."/>
        </authorList>
    </citation>
    <scope>NUCLEOTIDE SEQUENCE [LARGE SCALE GENOMIC DNA]</scope>
    <source>
        <strain evidence="1">AR-01</strain>
    </source>
</reference>
<dbReference type="InterPro" id="IPR039741">
    <property type="entry name" value="UDP-sugar_pyrophosphorylase"/>
</dbReference>
<proteinExistence type="predicted"/>
<evidence type="ECO:0000313" key="1">
    <source>
        <dbReference type="EMBL" id="MCD7457382.1"/>
    </source>
</evidence>
<dbReference type="EMBL" id="JACEIK010000455">
    <property type="protein sequence ID" value="MCD7457382.1"/>
    <property type="molecule type" value="Genomic_DNA"/>
</dbReference>
<accession>A0ABS8SF42</accession>
<evidence type="ECO:0000313" key="2">
    <source>
        <dbReference type="Proteomes" id="UP000823775"/>
    </source>
</evidence>
<dbReference type="PANTHER" id="PTHR11952:SF10">
    <property type="entry name" value="16S RRNA PROCESSING PROTEIN RIMM FAMILY"/>
    <property type="match status" value="1"/>
</dbReference>
<comment type="caution">
    <text evidence="1">The sequence shown here is derived from an EMBL/GenBank/DDBJ whole genome shotgun (WGS) entry which is preliminary data.</text>
</comment>
<dbReference type="PANTHER" id="PTHR11952">
    <property type="entry name" value="UDP- GLUCOSE PYROPHOSPHORYLASE"/>
    <property type="match status" value="1"/>
</dbReference>
<dbReference type="Gene3D" id="3.90.550.10">
    <property type="entry name" value="Spore Coat Polysaccharide Biosynthesis Protein SpsA, Chain A"/>
    <property type="match status" value="1"/>
</dbReference>
<dbReference type="Proteomes" id="UP000823775">
    <property type="component" value="Unassembled WGS sequence"/>
</dbReference>
<dbReference type="InterPro" id="IPR029044">
    <property type="entry name" value="Nucleotide-diphossugar_trans"/>
</dbReference>
<gene>
    <name evidence="1" type="ORF">HAX54_035005</name>
</gene>